<feature type="domain" description="Methyl-accepting transducer" evidence="5">
    <location>
        <begin position="392"/>
        <end position="642"/>
    </location>
</feature>
<proteinExistence type="inferred from homology"/>
<dbReference type="InterPro" id="IPR004089">
    <property type="entry name" value="MCPsignal_dom"/>
</dbReference>
<sequence length="680" mass="74192">MGHKKKKTKRVRTQKIAYRLAVAFMIPVLLMIVLGIVSYEVSAKFIVGQYENLLSEELHAVNSYMGLLCNNVEDKATEIIGNEDVGAYYSKYAGEKTTKARDCATAVSTFLNKIRSTCDYVEGYHILSENGGSISSASSKIDNSVYLDFSKSEEGSTITKGKGIWAGRHSILDDAAGISTDNYALSYIRKLDKGNGYLFIDVDMEMVLEQIQNTKDQGCVSMLITRDGRVLTDSEDLTDDAETLSYLEENTNETSGKSTIRYKGKESLLFYSEIGDTGLILCTIVSKDLVLASANSIKILTLVMVILAGGLATAIGWLLSKGIGHEMNSFSKSMERVAGGDFTTEIRSKHKDEFMLLANSIRQMIDGISEILKKIYGFSNRVNESSRYVAETIDDMAGSMEGINTAVEDIAKGAANQVGNAEDCLQEMSHFSKQLNHTYESAISIDDDSKHMIEAVHYGRAEIKSLNEKADRATEKTKQLVQDITAVADATKDIGGIIETIQAIAAQTNLLSLNASIEAARAGTAGRGFSVVADEIRKLAEESTSAVEQIKLIIHKIQMTTEQTVEGVHDTEQHLVEQSAAMNETVSAFANISSYMEKMTVSLNAMTSNVAGMIESKELVLESIKKIVNLSESAAAATEEVTATINCQLSNVRGLLDDANHLSGEARGLDRSLQKYTFLE</sequence>
<dbReference type="PANTHER" id="PTHR32089:SF112">
    <property type="entry name" value="LYSOZYME-LIKE PROTEIN-RELATED"/>
    <property type="match status" value="1"/>
</dbReference>
<dbReference type="InterPro" id="IPR003660">
    <property type="entry name" value="HAMP_dom"/>
</dbReference>
<evidence type="ECO:0000313" key="8">
    <source>
        <dbReference type="Proteomes" id="UP000224563"/>
    </source>
</evidence>
<dbReference type="CDD" id="cd06225">
    <property type="entry name" value="HAMP"/>
    <property type="match status" value="1"/>
</dbReference>
<name>A0A2G3E3S7_9FIRM</name>
<feature type="domain" description="HAMP" evidence="6">
    <location>
        <begin position="321"/>
        <end position="373"/>
    </location>
</feature>
<keyword evidence="4" id="KW-0472">Membrane</keyword>
<dbReference type="RefSeq" id="WP_099385887.1">
    <property type="nucleotide sequence ID" value="NZ_JANSWH010000086.1"/>
</dbReference>
<dbReference type="PROSITE" id="PS50885">
    <property type="entry name" value="HAMP"/>
    <property type="match status" value="1"/>
</dbReference>
<feature type="transmembrane region" description="Helical" evidence="4">
    <location>
        <begin position="20"/>
        <end position="39"/>
    </location>
</feature>
<evidence type="ECO:0008006" key="9">
    <source>
        <dbReference type="Google" id="ProtNLM"/>
    </source>
</evidence>
<accession>A0A2G3E3S7</accession>
<evidence type="ECO:0000256" key="4">
    <source>
        <dbReference type="SAM" id="Phobius"/>
    </source>
</evidence>
<gene>
    <name evidence="7" type="ORF">CSX02_05285</name>
</gene>
<evidence type="ECO:0000259" key="6">
    <source>
        <dbReference type="PROSITE" id="PS50885"/>
    </source>
</evidence>
<evidence type="ECO:0000256" key="3">
    <source>
        <dbReference type="PROSITE-ProRule" id="PRU00284"/>
    </source>
</evidence>
<keyword evidence="4" id="KW-1133">Transmembrane helix</keyword>
<comment type="caution">
    <text evidence="7">The sequence shown here is derived from an EMBL/GenBank/DDBJ whole genome shotgun (WGS) entry which is preliminary data.</text>
</comment>
<dbReference type="PANTHER" id="PTHR32089">
    <property type="entry name" value="METHYL-ACCEPTING CHEMOTAXIS PROTEIN MCPB"/>
    <property type="match status" value="1"/>
</dbReference>
<keyword evidence="8" id="KW-1185">Reference proteome</keyword>
<dbReference type="SUPFAM" id="SSF58104">
    <property type="entry name" value="Methyl-accepting chemotaxis protein (MCP) signaling domain"/>
    <property type="match status" value="1"/>
</dbReference>
<evidence type="ECO:0000259" key="5">
    <source>
        <dbReference type="PROSITE" id="PS50111"/>
    </source>
</evidence>
<comment type="similarity">
    <text evidence="2">Belongs to the methyl-accepting chemotaxis (MCP) protein family.</text>
</comment>
<evidence type="ECO:0000256" key="2">
    <source>
        <dbReference type="ARBA" id="ARBA00029447"/>
    </source>
</evidence>
<dbReference type="SMART" id="SM00304">
    <property type="entry name" value="HAMP"/>
    <property type="match status" value="1"/>
</dbReference>
<dbReference type="AlphaFoldDB" id="A0A2G3E3S7"/>
<dbReference type="PROSITE" id="PS50111">
    <property type="entry name" value="CHEMOTAXIS_TRANSDUC_2"/>
    <property type="match status" value="1"/>
</dbReference>
<dbReference type="Gene3D" id="3.30.450.20">
    <property type="entry name" value="PAS domain"/>
    <property type="match status" value="1"/>
</dbReference>
<reference evidence="7 8" key="2">
    <citation type="submission" date="2017-10" db="EMBL/GenBank/DDBJ databases">
        <authorList>
            <person name="Banno H."/>
            <person name="Chua N.-H."/>
        </authorList>
    </citation>
    <scope>NUCLEOTIDE SEQUENCE [LARGE SCALE GENOMIC DNA]</scope>
    <source>
        <strain evidence="7 8">JK623</strain>
    </source>
</reference>
<dbReference type="Gene3D" id="1.10.287.950">
    <property type="entry name" value="Methyl-accepting chemotaxis protein"/>
    <property type="match status" value="1"/>
</dbReference>
<dbReference type="SMART" id="SM00283">
    <property type="entry name" value="MA"/>
    <property type="match status" value="1"/>
</dbReference>
<organism evidence="7 8">
    <name type="scientific">Agathobacter ruminis</name>
    <dbReference type="NCBI Taxonomy" id="1712665"/>
    <lineage>
        <taxon>Bacteria</taxon>
        <taxon>Bacillati</taxon>
        <taxon>Bacillota</taxon>
        <taxon>Clostridia</taxon>
        <taxon>Lachnospirales</taxon>
        <taxon>Lachnospiraceae</taxon>
        <taxon>Agathobacter</taxon>
    </lineage>
</organism>
<dbReference type="EMBL" id="PDYG01000022">
    <property type="protein sequence ID" value="PHU37928.1"/>
    <property type="molecule type" value="Genomic_DNA"/>
</dbReference>
<keyword evidence="4" id="KW-0812">Transmembrane</keyword>
<dbReference type="GO" id="GO:0007165">
    <property type="term" value="P:signal transduction"/>
    <property type="evidence" value="ECO:0007669"/>
    <property type="project" value="UniProtKB-KW"/>
</dbReference>
<dbReference type="Pfam" id="PF00015">
    <property type="entry name" value="MCPsignal"/>
    <property type="match status" value="1"/>
</dbReference>
<keyword evidence="1 3" id="KW-0807">Transducer</keyword>
<evidence type="ECO:0000313" key="7">
    <source>
        <dbReference type="EMBL" id="PHU37928.1"/>
    </source>
</evidence>
<dbReference type="Proteomes" id="UP000224563">
    <property type="component" value="Unassembled WGS sequence"/>
</dbReference>
<dbReference type="Gene3D" id="1.10.8.500">
    <property type="entry name" value="HAMP domain in histidine kinase"/>
    <property type="match status" value="1"/>
</dbReference>
<dbReference type="GO" id="GO:0016020">
    <property type="term" value="C:membrane"/>
    <property type="evidence" value="ECO:0007669"/>
    <property type="project" value="InterPro"/>
</dbReference>
<reference evidence="7 8" key="1">
    <citation type="submission" date="2017-10" db="EMBL/GenBank/DDBJ databases">
        <title>Resolving the taxonomy of Roseburia spp., Eubacterium rectale and Agathobacter spp. through phylogenomic analysis.</title>
        <authorList>
            <person name="Sheridan P.O."/>
            <person name="Walker A.W."/>
            <person name="Duncan S.H."/>
            <person name="Scott K.P."/>
            <person name="Toole P.W.O."/>
            <person name="Luis P."/>
            <person name="Flint H.J."/>
        </authorList>
    </citation>
    <scope>NUCLEOTIDE SEQUENCE [LARGE SCALE GENOMIC DNA]</scope>
    <source>
        <strain evidence="7 8">JK623</strain>
    </source>
</reference>
<protein>
    <recommendedName>
        <fullName evidence="9">Methyl-accepting chemotaxis protein</fullName>
    </recommendedName>
</protein>
<evidence type="ECO:0000256" key="1">
    <source>
        <dbReference type="ARBA" id="ARBA00023224"/>
    </source>
</evidence>